<feature type="transmembrane region" description="Helical" evidence="1">
    <location>
        <begin position="72"/>
        <end position="92"/>
    </location>
</feature>
<dbReference type="AlphaFoldDB" id="A0AAD6WNB2"/>
<accession>A0AAD6WNB2</accession>
<keyword evidence="1" id="KW-0472">Membrane</keyword>
<keyword evidence="1" id="KW-0812">Transmembrane</keyword>
<comment type="caution">
    <text evidence="2">The sequence shown here is derived from an EMBL/GenBank/DDBJ whole genome shotgun (WGS) entry which is preliminary data.</text>
</comment>
<dbReference type="Proteomes" id="UP001218188">
    <property type="component" value="Unassembled WGS sequence"/>
</dbReference>
<organism evidence="2 3">
    <name type="scientific">Mycena alexandri</name>
    <dbReference type="NCBI Taxonomy" id="1745969"/>
    <lineage>
        <taxon>Eukaryota</taxon>
        <taxon>Fungi</taxon>
        <taxon>Dikarya</taxon>
        <taxon>Basidiomycota</taxon>
        <taxon>Agaricomycotina</taxon>
        <taxon>Agaricomycetes</taxon>
        <taxon>Agaricomycetidae</taxon>
        <taxon>Agaricales</taxon>
        <taxon>Marasmiineae</taxon>
        <taxon>Mycenaceae</taxon>
        <taxon>Mycena</taxon>
    </lineage>
</organism>
<keyword evidence="3" id="KW-1185">Reference proteome</keyword>
<protein>
    <submittedName>
        <fullName evidence="2">Uncharacterized protein</fullName>
    </submittedName>
</protein>
<name>A0AAD6WNB2_9AGAR</name>
<evidence type="ECO:0000313" key="2">
    <source>
        <dbReference type="EMBL" id="KAJ7019087.1"/>
    </source>
</evidence>
<dbReference type="EMBL" id="JARJCM010000307">
    <property type="protein sequence ID" value="KAJ7019087.1"/>
    <property type="molecule type" value="Genomic_DNA"/>
</dbReference>
<keyword evidence="1" id="KW-1133">Transmembrane helix</keyword>
<reference evidence="2" key="1">
    <citation type="submission" date="2023-03" db="EMBL/GenBank/DDBJ databases">
        <title>Massive genome expansion in bonnet fungi (Mycena s.s.) driven by repeated elements and novel gene families across ecological guilds.</title>
        <authorList>
            <consortium name="Lawrence Berkeley National Laboratory"/>
            <person name="Harder C.B."/>
            <person name="Miyauchi S."/>
            <person name="Viragh M."/>
            <person name="Kuo A."/>
            <person name="Thoen E."/>
            <person name="Andreopoulos B."/>
            <person name="Lu D."/>
            <person name="Skrede I."/>
            <person name="Drula E."/>
            <person name="Henrissat B."/>
            <person name="Morin E."/>
            <person name="Kohler A."/>
            <person name="Barry K."/>
            <person name="LaButti K."/>
            <person name="Morin E."/>
            <person name="Salamov A."/>
            <person name="Lipzen A."/>
            <person name="Mereny Z."/>
            <person name="Hegedus B."/>
            <person name="Baldrian P."/>
            <person name="Stursova M."/>
            <person name="Weitz H."/>
            <person name="Taylor A."/>
            <person name="Grigoriev I.V."/>
            <person name="Nagy L.G."/>
            <person name="Martin F."/>
            <person name="Kauserud H."/>
        </authorList>
    </citation>
    <scope>NUCLEOTIDE SEQUENCE</scope>
    <source>
        <strain evidence="2">CBHHK200</strain>
    </source>
</reference>
<gene>
    <name evidence="2" type="ORF">C8F04DRAFT_353351</name>
</gene>
<proteinExistence type="predicted"/>
<evidence type="ECO:0000256" key="1">
    <source>
        <dbReference type="SAM" id="Phobius"/>
    </source>
</evidence>
<feature type="transmembrane region" description="Helical" evidence="1">
    <location>
        <begin position="112"/>
        <end position="134"/>
    </location>
</feature>
<evidence type="ECO:0000313" key="3">
    <source>
        <dbReference type="Proteomes" id="UP001218188"/>
    </source>
</evidence>
<sequence>MLAPAFQMSSASIVPTRQGLHPTETHTTPNTQTESQFDWEDNRSYLLSKEDRGDIPNEESSIQARSLLQGHLRTICFILHILLVGAHIVLLISHLQHWEHLFTFPLEHQASISFWTTVTSQAIGTIYTALLLFLTQKLAMQCNFQTWQTLTATHDSISSWAGLGSALATLYNQISVPASVFGTFHVVGYLACIAILHTSIPAIISVGTFTATVALPAGTVGLPQYENLTAVNSTRAFMTTFPTSFLPWRQIFNDSPIVGLHNNSLYEVLQSTTIAKGSAQVTAKGFNVTCGYIPAFKWEAGIGIQLIKDTTL</sequence>